<evidence type="ECO:0000313" key="1">
    <source>
        <dbReference type="EMBL" id="VFQ62676.1"/>
    </source>
</evidence>
<keyword evidence="2" id="KW-1185">Reference proteome</keyword>
<dbReference type="Proteomes" id="UP000595140">
    <property type="component" value="Unassembled WGS sequence"/>
</dbReference>
<protein>
    <submittedName>
        <fullName evidence="1">Uncharacterized protein</fullName>
    </submittedName>
</protein>
<gene>
    <name evidence="1" type="ORF">CCAM_LOCUS4452</name>
</gene>
<name>A0A484KKX9_9ASTE</name>
<evidence type="ECO:0000313" key="2">
    <source>
        <dbReference type="Proteomes" id="UP000595140"/>
    </source>
</evidence>
<proteinExistence type="predicted"/>
<accession>A0A484KKX9</accession>
<sequence length="123" mass="13795">MDAQDLRVDSIATTLLKEEEGRPRTEPVEETEDVVIMEEQQEKKIKLGININAELRSRIIQVLRENFVVFAWSVEDMPGVSKSLITHRLAAVGGEAEPNTLLSDVISMSSTATFKTCDDQFQD</sequence>
<reference evidence="1 2" key="1">
    <citation type="submission" date="2018-04" db="EMBL/GenBank/DDBJ databases">
        <authorList>
            <person name="Vogel A."/>
        </authorList>
    </citation>
    <scope>NUCLEOTIDE SEQUENCE [LARGE SCALE GENOMIC DNA]</scope>
</reference>
<dbReference type="EMBL" id="OOIL02000230">
    <property type="protein sequence ID" value="VFQ62676.1"/>
    <property type="molecule type" value="Genomic_DNA"/>
</dbReference>
<organism evidence="1 2">
    <name type="scientific">Cuscuta campestris</name>
    <dbReference type="NCBI Taxonomy" id="132261"/>
    <lineage>
        <taxon>Eukaryota</taxon>
        <taxon>Viridiplantae</taxon>
        <taxon>Streptophyta</taxon>
        <taxon>Embryophyta</taxon>
        <taxon>Tracheophyta</taxon>
        <taxon>Spermatophyta</taxon>
        <taxon>Magnoliopsida</taxon>
        <taxon>eudicotyledons</taxon>
        <taxon>Gunneridae</taxon>
        <taxon>Pentapetalae</taxon>
        <taxon>asterids</taxon>
        <taxon>lamiids</taxon>
        <taxon>Solanales</taxon>
        <taxon>Convolvulaceae</taxon>
        <taxon>Cuscuteae</taxon>
        <taxon>Cuscuta</taxon>
        <taxon>Cuscuta subgen. Grammica</taxon>
        <taxon>Cuscuta sect. Cleistogrammica</taxon>
    </lineage>
</organism>
<dbReference type="AlphaFoldDB" id="A0A484KKX9"/>
<dbReference type="OrthoDB" id="992454at2759"/>